<evidence type="ECO:0000313" key="3">
    <source>
        <dbReference type="Proteomes" id="UP000006054"/>
    </source>
</evidence>
<evidence type="ECO:0000256" key="1">
    <source>
        <dbReference type="SAM" id="SignalP"/>
    </source>
</evidence>
<gene>
    <name evidence="2" type="ordered locus">Fleli_0517</name>
</gene>
<name>I4AGA7_BERLS</name>
<keyword evidence="3" id="KW-1185">Reference proteome</keyword>
<proteinExistence type="predicted"/>
<dbReference type="RefSeq" id="WP_014796452.1">
    <property type="nucleotide sequence ID" value="NC_018018.1"/>
</dbReference>
<dbReference type="AlphaFoldDB" id="I4AGA7"/>
<keyword evidence="1" id="KW-0732">Signal</keyword>
<organism evidence="2 3">
    <name type="scientific">Bernardetia litoralis (strain ATCC 23117 / DSM 6794 / NBRC 15988 / NCIMB 1366 / Fx l1 / Sio-4)</name>
    <name type="common">Flexibacter litoralis</name>
    <dbReference type="NCBI Taxonomy" id="880071"/>
    <lineage>
        <taxon>Bacteria</taxon>
        <taxon>Pseudomonadati</taxon>
        <taxon>Bacteroidota</taxon>
        <taxon>Cytophagia</taxon>
        <taxon>Cytophagales</taxon>
        <taxon>Bernardetiaceae</taxon>
        <taxon>Bernardetia</taxon>
    </lineage>
</organism>
<accession>I4AGA7</accession>
<protein>
    <recommendedName>
        <fullName evidence="4">Outer membrane protein beta-barrel domain-containing protein</fullName>
    </recommendedName>
</protein>
<dbReference type="OrthoDB" id="1523667at2"/>
<sequence length="241" mass="27231" precursor="true">MKVFIFFLTAFFAIIFSSFSQSDTDDFDYKTQFVYGINLNTQAGLIGGFAFRYSKAINETMYHSFSLELVDVRHPKEQRRASRLTGEFFTPGKRNFLYVLRPQYGREWILFKKAEERGIQVNAIGAVGPTIGIVAPYIIDYQLTNEIVLTEQYDPNVHTSFEAVLGTSSFAQRLTDAKIQLGASLKTSLSLEFSAFKGSQVGFEAGMMVDAYSKEIEIMGLAQNRKVFTSAFFTLFYGISK</sequence>
<feature type="chain" id="PRO_5003685218" description="Outer membrane protein beta-barrel domain-containing protein" evidence="1">
    <location>
        <begin position="23"/>
        <end position="241"/>
    </location>
</feature>
<dbReference type="EMBL" id="CP003345">
    <property type="protein sequence ID" value="AFM02992.1"/>
    <property type="molecule type" value="Genomic_DNA"/>
</dbReference>
<dbReference type="KEGG" id="fli:Fleli_0517"/>
<dbReference type="eggNOG" id="ENOG502ZAYW">
    <property type="taxonomic scope" value="Bacteria"/>
</dbReference>
<dbReference type="STRING" id="880071.Fleli_0517"/>
<dbReference type="Proteomes" id="UP000006054">
    <property type="component" value="Chromosome"/>
</dbReference>
<evidence type="ECO:0008006" key="4">
    <source>
        <dbReference type="Google" id="ProtNLM"/>
    </source>
</evidence>
<dbReference type="HOGENOM" id="CLU_089897_0_0_10"/>
<reference evidence="3" key="1">
    <citation type="submission" date="2012-06" db="EMBL/GenBank/DDBJ databases">
        <title>The complete genome of Flexibacter litoralis DSM 6794.</title>
        <authorList>
            <person name="Lucas S."/>
            <person name="Copeland A."/>
            <person name="Lapidus A."/>
            <person name="Glavina del Rio T."/>
            <person name="Dalin E."/>
            <person name="Tice H."/>
            <person name="Bruce D."/>
            <person name="Goodwin L."/>
            <person name="Pitluck S."/>
            <person name="Peters L."/>
            <person name="Ovchinnikova G."/>
            <person name="Lu M."/>
            <person name="Kyrpides N."/>
            <person name="Mavromatis K."/>
            <person name="Ivanova N."/>
            <person name="Brettin T."/>
            <person name="Detter J.C."/>
            <person name="Han C."/>
            <person name="Larimer F."/>
            <person name="Land M."/>
            <person name="Hauser L."/>
            <person name="Markowitz V."/>
            <person name="Cheng J.-F."/>
            <person name="Hugenholtz P."/>
            <person name="Woyke T."/>
            <person name="Wu D."/>
            <person name="Spring S."/>
            <person name="Lang E."/>
            <person name="Kopitz M."/>
            <person name="Brambilla E."/>
            <person name="Klenk H.-P."/>
            <person name="Eisen J.A."/>
        </authorList>
    </citation>
    <scope>NUCLEOTIDE SEQUENCE [LARGE SCALE GENOMIC DNA]</scope>
    <source>
        <strain evidence="3">ATCC 23117 / DSM 6794 / NBRC 15988 / NCIMB 1366 / Sio-4</strain>
    </source>
</reference>
<feature type="signal peptide" evidence="1">
    <location>
        <begin position="1"/>
        <end position="22"/>
    </location>
</feature>
<evidence type="ECO:0000313" key="2">
    <source>
        <dbReference type="EMBL" id="AFM02992.1"/>
    </source>
</evidence>